<reference evidence="1" key="1">
    <citation type="submission" date="2018-02" db="EMBL/GenBank/DDBJ databases">
        <title>Rhizophora mucronata_Transcriptome.</title>
        <authorList>
            <person name="Meera S.P."/>
            <person name="Sreeshan A."/>
            <person name="Augustine A."/>
        </authorList>
    </citation>
    <scope>NUCLEOTIDE SEQUENCE</scope>
    <source>
        <tissue evidence="1">Leaf</tissue>
    </source>
</reference>
<evidence type="ECO:0000313" key="1">
    <source>
        <dbReference type="EMBL" id="MBW81084.1"/>
    </source>
</evidence>
<dbReference type="AlphaFoldDB" id="A0A2P2IIN1"/>
<dbReference type="EMBL" id="GGEC01000601">
    <property type="protein sequence ID" value="MBW81084.1"/>
    <property type="molecule type" value="Transcribed_RNA"/>
</dbReference>
<organism evidence="1">
    <name type="scientific">Rhizophora mucronata</name>
    <name type="common">Asiatic mangrove</name>
    <dbReference type="NCBI Taxonomy" id="61149"/>
    <lineage>
        <taxon>Eukaryota</taxon>
        <taxon>Viridiplantae</taxon>
        <taxon>Streptophyta</taxon>
        <taxon>Embryophyta</taxon>
        <taxon>Tracheophyta</taxon>
        <taxon>Spermatophyta</taxon>
        <taxon>Magnoliopsida</taxon>
        <taxon>eudicotyledons</taxon>
        <taxon>Gunneridae</taxon>
        <taxon>Pentapetalae</taxon>
        <taxon>rosids</taxon>
        <taxon>fabids</taxon>
        <taxon>Malpighiales</taxon>
        <taxon>Rhizophoraceae</taxon>
        <taxon>Rhizophora</taxon>
    </lineage>
</organism>
<proteinExistence type="predicted"/>
<protein>
    <submittedName>
        <fullName evidence="1">Uncharacterized protein</fullName>
    </submittedName>
</protein>
<name>A0A2P2IIN1_RHIMU</name>
<sequence length="25" mass="2794">MAEVKIQVVPRGLQDFTCGQPFCVQ</sequence>
<accession>A0A2P2IIN1</accession>